<dbReference type="GO" id="GO:0005634">
    <property type="term" value="C:nucleus"/>
    <property type="evidence" value="ECO:0007669"/>
    <property type="project" value="UniProtKB-SubCell"/>
</dbReference>
<protein>
    <submittedName>
        <fullName evidence="8">Homeobox-DDT domain protein RLT3-like</fullName>
    </submittedName>
</protein>
<dbReference type="Proteomes" id="UP001140949">
    <property type="component" value="Unassembled WGS sequence"/>
</dbReference>
<dbReference type="Pfam" id="PF15613">
    <property type="entry name" value="WSD"/>
    <property type="match status" value="1"/>
</dbReference>
<dbReference type="SMART" id="SM00571">
    <property type="entry name" value="DDT"/>
    <property type="match status" value="1"/>
</dbReference>
<dbReference type="CDD" id="cd00086">
    <property type="entry name" value="homeodomain"/>
    <property type="match status" value="1"/>
</dbReference>
<keyword evidence="3 4" id="KW-0238">DNA-binding</keyword>
<dbReference type="EMBL" id="JANAVB010031417">
    <property type="protein sequence ID" value="KAJ6811871.1"/>
    <property type="molecule type" value="Genomic_DNA"/>
</dbReference>
<feature type="region of interest" description="Disordered" evidence="5">
    <location>
        <begin position="1"/>
        <end position="20"/>
    </location>
</feature>
<feature type="compositionally biased region" description="Polar residues" evidence="5">
    <location>
        <begin position="80"/>
        <end position="92"/>
    </location>
</feature>
<reference evidence="8" key="2">
    <citation type="submission" date="2023-04" db="EMBL/GenBank/DDBJ databases">
        <authorList>
            <person name="Bruccoleri R.E."/>
            <person name="Oakeley E.J."/>
            <person name="Faust A.-M."/>
            <person name="Dessus-Babus S."/>
            <person name="Altorfer M."/>
            <person name="Burckhardt D."/>
            <person name="Oertli M."/>
            <person name="Naumann U."/>
            <person name="Petersen F."/>
            <person name="Wong J."/>
        </authorList>
    </citation>
    <scope>NUCLEOTIDE SEQUENCE</scope>
    <source>
        <strain evidence="8">GSM-AAB239-AS_SAM_17_03QT</strain>
        <tissue evidence="8">Leaf</tissue>
    </source>
</reference>
<dbReference type="PROSITE" id="PS50827">
    <property type="entry name" value="DDT"/>
    <property type="match status" value="1"/>
</dbReference>
<dbReference type="SMART" id="SM00389">
    <property type="entry name" value="HOX"/>
    <property type="match status" value="1"/>
</dbReference>
<comment type="subcellular location">
    <subcellularLocation>
        <location evidence="1 3 4">Nucleus</location>
    </subcellularLocation>
</comment>
<dbReference type="GO" id="GO:0006357">
    <property type="term" value="P:regulation of transcription by RNA polymerase II"/>
    <property type="evidence" value="ECO:0007669"/>
    <property type="project" value="InterPro"/>
</dbReference>
<evidence type="ECO:0000256" key="5">
    <source>
        <dbReference type="SAM" id="MobiDB-lite"/>
    </source>
</evidence>
<evidence type="ECO:0000313" key="9">
    <source>
        <dbReference type="Proteomes" id="UP001140949"/>
    </source>
</evidence>
<feature type="region of interest" description="Disordered" evidence="5">
    <location>
        <begin position="940"/>
        <end position="968"/>
    </location>
</feature>
<evidence type="ECO:0000259" key="6">
    <source>
        <dbReference type="PROSITE" id="PS50071"/>
    </source>
</evidence>
<organism evidence="8 9">
    <name type="scientific">Iris pallida</name>
    <name type="common">Sweet iris</name>
    <dbReference type="NCBI Taxonomy" id="29817"/>
    <lineage>
        <taxon>Eukaryota</taxon>
        <taxon>Viridiplantae</taxon>
        <taxon>Streptophyta</taxon>
        <taxon>Embryophyta</taxon>
        <taxon>Tracheophyta</taxon>
        <taxon>Spermatophyta</taxon>
        <taxon>Magnoliopsida</taxon>
        <taxon>Liliopsida</taxon>
        <taxon>Asparagales</taxon>
        <taxon>Iridaceae</taxon>
        <taxon>Iridoideae</taxon>
        <taxon>Irideae</taxon>
        <taxon>Iris</taxon>
    </lineage>
</organism>
<dbReference type="InterPro" id="IPR044977">
    <property type="entry name" value="RLT1-3"/>
</dbReference>
<accession>A0AAX6F781</accession>
<feature type="compositionally biased region" description="Basic residues" evidence="5">
    <location>
        <begin position="8"/>
        <end position="18"/>
    </location>
</feature>
<feature type="compositionally biased region" description="Polar residues" evidence="5">
    <location>
        <begin position="161"/>
        <end position="170"/>
    </location>
</feature>
<proteinExistence type="predicted"/>
<dbReference type="Pfam" id="PF02791">
    <property type="entry name" value="DDT"/>
    <property type="match status" value="1"/>
</dbReference>
<evidence type="ECO:0000313" key="8">
    <source>
        <dbReference type="EMBL" id="KAJ6811871.1"/>
    </source>
</evidence>
<dbReference type="InterPro" id="IPR001356">
    <property type="entry name" value="HD"/>
</dbReference>
<dbReference type="Gene3D" id="1.10.10.60">
    <property type="entry name" value="Homeodomain-like"/>
    <property type="match status" value="1"/>
</dbReference>
<dbReference type="InterPro" id="IPR028941">
    <property type="entry name" value="WHIM2_dom"/>
</dbReference>
<evidence type="ECO:0000256" key="1">
    <source>
        <dbReference type="ARBA" id="ARBA00004123"/>
    </source>
</evidence>
<dbReference type="InterPro" id="IPR028942">
    <property type="entry name" value="WHIM1_dom"/>
</dbReference>
<reference evidence="8" key="1">
    <citation type="journal article" date="2023" name="GigaByte">
        <title>Genome assembly of the bearded iris, Iris pallida Lam.</title>
        <authorList>
            <person name="Bruccoleri R.E."/>
            <person name="Oakeley E.J."/>
            <person name="Faust A.M.E."/>
            <person name="Altorfer M."/>
            <person name="Dessus-Babus S."/>
            <person name="Burckhardt D."/>
            <person name="Oertli M."/>
            <person name="Naumann U."/>
            <person name="Petersen F."/>
            <person name="Wong J."/>
        </authorList>
    </citation>
    <scope>NUCLEOTIDE SEQUENCE</scope>
    <source>
        <strain evidence="8">GSM-AAB239-AS_SAM_17_03QT</strain>
    </source>
</reference>
<dbReference type="AlphaFoldDB" id="A0AAX6F781"/>
<name>A0AAX6F781_IRIPA</name>
<sequence>MDEDVLSKKKHHGTKKKTPFQLQSLEKYYSEEKYPKRKDMEDYAASLNLTYKQIRIWFVERRRKEKRENEVHGCCKSLQGGRSVQKPSTINVGKQKPDESTINVGKQANYSLGQSGLQSQAKSKNNIAVNPNSYQLKDDMLLACNGRTRQKEKRTPPPESYNRSSSSQERTGLHMSMKYDRATKSKRKYYSLSNNQHVNQTTNCVLLQDLFSKDYILKRLFRKDGPPLGAEFDSLPTNAYGASGSSADSAVVQDCRDSQRISKRRKYVQVLDSANMESGILHTPDAPTMKYGIGKGLMTMLRAANFDNLKRSSALNFVDGSADLLRTTSSLKDTLCGASKAIKQPTLVPKRSTWRKKSPEKEKPPLKRKKVQCKKDTNQSKPHRTTCKLSTEANSLKQPDAFIQLVDDEELELRELQAGPNPLRCSAHLTSNGTHNCPLCKDLLARFPPTTIMMKQPLCTRPWASSQELVKKLIKVLRFLYNIATTVELCPFTINELAQAFTDKDSMLLGKIHVTLLNYLLFDVQRELSAGMTPRASKDGRFLGFLQFIREQEFDVNFWSQSLNPLTWTEILRQVLVAAGFGSKPNITRRDSSNKDKNLMTKYGLRPRTLKGELFGILFEQGYGGLKVTEIAKASQIVALDLPHTKEELEQLICSTLSSDITLFEKIAPFAYRLRSSPHIEGEEDYQSDSEDSGSVDDDSGDCSTSSSDDDNMDVCKQKIVKVKSRRKQTAQKLTKYTEIDESFSGEAWVLGLMEGEYSNLSVDEKLDALIALVDLAGAGSSLRMEETIRATSAVIPNIQYHGSGAKIKKSSVNHQLETQSSAIFSEASGKDSFQKFSTAAIDKSRLDAHPMQSIHLGSDRRYNSYWLFLGPCDANDPGHRRVYFESSEDGHWDVIDTTEGLEALLSALDCRGTREARLVASLDKRVEFLCQAMDDHMTSEGRQTRSCDPSEVETSSGSGSSPISDVDNILGPVETMNTISSSSGDINLELGGSEEKKHRWDRLQSFDKWIWNAFYCNLNAVKKSKRSYMESLARCGSCHDLYWRDEKHCRICHTTFELDFDLEERYAIHVATCKLPEESSDFPQHKVLPSQLQALKAAIHAIEASIPEVALSGSWTRSGHKLWAKRLRRTSSLPELLQVLSDFVGAINEEWLYESNPSSGSNTLDEILVYFQTMPQTTSAVALWMVKLDFLIAPHLENVRSNQVPDSRPQSKRRHACTK</sequence>
<dbReference type="Pfam" id="PF00046">
    <property type="entry name" value="Homeodomain"/>
    <property type="match status" value="1"/>
</dbReference>
<dbReference type="PROSITE" id="PS50071">
    <property type="entry name" value="HOMEOBOX_2"/>
    <property type="match status" value="1"/>
</dbReference>
<evidence type="ECO:0000259" key="7">
    <source>
        <dbReference type="PROSITE" id="PS50827"/>
    </source>
</evidence>
<dbReference type="Pfam" id="PF15612">
    <property type="entry name" value="WHIM1"/>
    <property type="match status" value="1"/>
</dbReference>
<feature type="domain" description="Homeobox" evidence="6">
    <location>
        <begin position="8"/>
        <end position="68"/>
    </location>
</feature>
<feature type="region of interest" description="Disordered" evidence="5">
    <location>
        <begin position="79"/>
        <end position="100"/>
    </location>
</feature>
<feature type="compositionally biased region" description="Acidic residues" evidence="5">
    <location>
        <begin position="682"/>
        <end position="701"/>
    </location>
</feature>
<keyword evidence="2 3" id="KW-0539">Nucleus</keyword>
<dbReference type="InterPro" id="IPR018501">
    <property type="entry name" value="DDT_dom"/>
</dbReference>
<dbReference type="SUPFAM" id="SSF46689">
    <property type="entry name" value="Homeodomain-like"/>
    <property type="match status" value="1"/>
</dbReference>
<feature type="region of interest" description="Disordered" evidence="5">
    <location>
        <begin position="348"/>
        <end position="385"/>
    </location>
</feature>
<evidence type="ECO:0000256" key="3">
    <source>
        <dbReference type="PROSITE-ProRule" id="PRU00108"/>
    </source>
</evidence>
<comment type="caution">
    <text evidence="8">The sequence shown here is derived from an EMBL/GenBank/DDBJ whole genome shotgun (WGS) entry which is preliminary data.</text>
</comment>
<dbReference type="GO" id="GO:0003677">
    <property type="term" value="F:DNA binding"/>
    <property type="evidence" value="ECO:0007669"/>
    <property type="project" value="UniProtKB-UniRule"/>
</dbReference>
<feature type="DNA-binding region" description="Homeobox" evidence="3">
    <location>
        <begin position="10"/>
        <end position="69"/>
    </location>
</feature>
<feature type="region of interest" description="Disordered" evidence="5">
    <location>
        <begin position="148"/>
        <end position="177"/>
    </location>
</feature>
<dbReference type="InterPro" id="IPR009057">
    <property type="entry name" value="Homeodomain-like_sf"/>
</dbReference>
<dbReference type="PANTHER" id="PTHR36968">
    <property type="entry name" value="HOMEOBOX-DDT DOMAIN PROTEIN RLT2"/>
    <property type="match status" value="1"/>
</dbReference>
<gene>
    <name evidence="8" type="ORF">M6B38_151125</name>
</gene>
<keyword evidence="3 4" id="KW-0371">Homeobox</keyword>
<feature type="compositionally biased region" description="Low complexity" evidence="5">
    <location>
        <begin position="953"/>
        <end position="968"/>
    </location>
</feature>
<feature type="region of interest" description="Disordered" evidence="5">
    <location>
        <begin position="679"/>
        <end position="711"/>
    </location>
</feature>
<keyword evidence="9" id="KW-1185">Reference proteome</keyword>
<dbReference type="PANTHER" id="PTHR36968:SF8">
    <property type="entry name" value="HOMEOBOX-DDT DOMAIN PROTEIN RLT3 ISOFORM X1"/>
    <property type="match status" value="1"/>
</dbReference>
<evidence type="ECO:0000256" key="4">
    <source>
        <dbReference type="RuleBase" id="RU000682"/>
    </source>
</evidence>
<feature type="domain" description="DDT" evidence="7">
    <location>
        <begin position="467"/>
        <end position="526"/>
    </location>
</feature>
<evidence type="ECO:0000256" key="2">
    <source>
        <dbReference type="ARBA" id="ARBA00023242"/>
    </source>
</evidence>